<organism evidence="1 2">
    <name type="scientific">Populus deltoides</name>
    <name type="common">Eastern poplar</name>
    <name type="synonym">Eastern cottonwood</name>
    <dbReference type="NCBI Taxonomy" id="3696"/>
    <lineage>
        <taxon>Eukaryota</taxon>
        <taxon>Viridiplantae</taxon>
        <taxon>Streptophyta</taxon>
        <taxon>Embryophyta</taxon>
        <taxon>Tracheophyta</taxon>
        <taxon>Spermatophyta</taxon>
        <taxon>Magnoliopsida</taxon>
        <taxon>eudicotyledons</taxon>
        <taxon>Gunneridae</taxon>
        <taxon>Pentapetalae</taxon>
        <taxon>rosids</taxon>
        <taxon>fabids</taxon>
        <taxon>Malpighiales</taxon>
        <taxon>Salicaceae</taxon>
        <taxon>Saliceae</taxon>
        <taxon>Populus</taxon>
    </lineage>
</organism>
<dbReference type="Proteomes" id="UP000807159">
    <property type="component" value="Chromosome 13"/>
</dbReference>
<sequence>RKKKLDDDIAKLRKACMGAKFPAWDNRLNFLSLDQLRVLAGVFEAKLNAARGRILKLKGNHLFLLENSKSGINAAGSISNEAYWLLAQQMLPFNVNAINSPMLMMMMNHEDFGQFGVISRCSTTKSTVHYSYDPATEMIGIMMFNNPRFNLLVHDLPLSSSVGQGETDNVLYTNQEDKCHCHLGYGTHLVSCLQNSSPLALEPSPAVASRFLNNFIFSNIPIYFAISVTFSESIFSISSLTLEPSPGVVNAFLQQLDFQHSYHLLRNFSAPTESIFSFSPLAL</sequence>
<comment type="caution">
    <text evidence="1">The sequence shown here is derived from an EMBL/GenBank/DDBJ whole genome shotgun (WGS) entry which is preliminary data.</text>
</comment>
<dbReference type="AlphaFoldDB" id="A0A8T2XI10"/>
<keyword evidence="2" id="KW-1185">Reference proteome</keyword>
<dbReference type="EMBL" id="JACEGQ020000013">
    <property type="protein sequence ID" value="KAH8491667.1"/>
    <property type="molecule type" value="Genomic_DNA"/>
</dbReference>
<reference evidence="1" key="1">
    <citation type="journal article" date="2021" name="J. Hered.">
        <title>Genome Assembly of Salicaceae Populus deltoides (Eastern Cottonwood) I-69 Based on Nanopore Sequencing and Hi-C Technologies.</title>
        <authorList>
            <person name="Bai S."/>
            <person name="Wu H."/>
            <person name="Zhang J."/>
            <person name="Pan Z."/>
            <person name="Zhao W."/>
            <person name="Li Z."/>
            <person name="Tong C."/>
        </authorList>
    </citation>
    <scope>NUCLEOTIDE SEQUENCE</scope>
    <source>
        <tissue evidence="1">Leaf</tissue>
    </source>
</reference>
<name>A0A8T2XI10_POPDE</name>
<evidence type="ECO:0000313" key="1">
    <source>
        <dbReference type="EMBL" id="KAH8491667.1"/>
    </source>
</evidence>
<evidence type="ECO:0000313" key="2">
    <source>
        <dbReference type="Proteomes" id="UP000807159"/>
    </source>
</evidence>
<gene>
    <name evidence="1" type="ORF">H0E87_023694</name>
</gene>
<accession>A0A8T2XI10</accession>
<feature type="non-terminal residue" evidence="1">
    <location>
        <position position="1"/>
    </location>
</feature>
<protein>
    <submittedName>
        <fullName evidence="1">Uncharacterized protein</fullName>
    </submittedName>
</protein>
<proteinExistence type="predicted"/>